<reference evidence="2" key="1">
    <citation type="journal article" date="2014" name="Int. J. Syst. Evol. Microbiol.">
        <title>Complete genome of a new Firmicutes species belonging to the dominant human colonic microbiota ('Ruminococcus bicirculans') reveals two chromosomes and a selective capacity to utilize plant glucans.</title>
        <authorList>
            <consortium name="NISC Comparative Sequencing Program"/>
            <person name="Wegmann U."/>
            <person name="Louis P."/>
            <person name="Goesmann A."/>
            <person name="Henrissat B."/>
            <person name="Duncan S.H."/>
            <person name="Flint H.J."/>
        </authorList>
    </citation>
    <scope>NUCLEOTIDE SEQUENCE</scope>
    <source>
        <strain evidence="2">NBRC 108219</strain>
    </source>
</reference>
<evidence type="ECO:0000313" key="2">
    <source>
        <dbReference type="EMBL" id="GLQ22289.1"/>
    </source>
</evidence>
<sequence length="122" mass="13220">MFSIPTKLITPTPAFVTKSRKARKDNRAIATDASVDAASETLKLPDMSARPFELESDSNESKTSQDMSSDDRAPVILLEAPQGLDEVLEPEEPDQADVALQANGAYQTLRQSDEDITPVGTI</sequence>
<dbReference type="EMBL" id="BSNK01000001">
    <property type="protein sequence ID" value="GLQ22289.1"/>
    <property type="molecule type" value="Genomic_DNA"/>
</dbReference>
<evidence type="ECO:0000313" key="3">
    <source>
        <dbReference type="Proteomes" id="UP001161391"/>
    </source>
</evidence>
<gene>
    <name evidence="2" type="ORF">GCM10007853_01630</name>
</gene>
<organism evidence="2 3">
    <name type="scientific">Algimonas ampicilliniresistens</name>
    <dbReference type="NCBI Taxonomy" id="1298735"/>
    <lineage>
        <taxon>Bacteria</taxon>
        <taxon>Pseudomonadati</taxon>
        <taxon>Pseudomonadota</taxon>
        <taxon>Alphaproteobacteria</taxon>
        <taxon>Maricaulales</taxon>
        <taxon>Robiginitomaculaceae</taxon>
        <taxon>Algimonas</taxon>
    </lineage>
</organism>
<comment type="caution">
    <text evidence="2">The sequence shown here is derived from an EMBL/GenBank/DDBJ whole genome shotgun (WGS) entry which is preliminary data.</text>
</comment>
<proteinExistence type="predicted"/>
<reference evidence="2" key="2">
    <citation type="submission" date="2023-01" db="EMBL/GenBank/DDBJ databases">
        <title>Draft genome sequence of Algimonas ampicilliniresistens strain NBRC 108219.</title>
        <authorList>
            <person name="Sun Q."/>
            <person name="Mori K."/>
        </authorList>
    </citation>
    <scope>NUCLEOTIDE SEQUENCE</scope>
    <source>
        <strain evidence="2">NBRC 108219</strain>
    </source>
</reference>
<evidence type="ECO:0000256" key="1">
    <source>
        <dbReference type="SAM" id="MobiDB-lite"/>
    </source>
</evidence>
<dbReference type="Proteomes" id="UP001161391">
    <property type="component" value="Unassembled WGS sequence"/>
</dbReference>
<accession>A0ABQ5V6E9</accession>
<keyword evidence="3" id="KW-1185">Reference proteome</keyword>
<name>A0ABQ5V6E9_9PROT</name>
<protein>
    <submittedName>
        <fullName evidence="2">Uncharacterized protein</fullName>
    </submittedName>
</protein>
<feature type="region of interest" description="Disordered" evidence="1">
    <location>
        <begin position="17"/>
        <end position="74"/>
    </location>
</feature>
<dbReference type="RefSeq" id="WP_284386611.1">
    <property type="nucleotide sequence ID" value="NZ_BSNK01000001.1"/>
</dbReference>